<dbReference type="RefSeq" id="WP_190927136.1">
    <property type="nucleotide sequence ID" value="NZ_JACXJA010000010.1"/>
</dbReference>
<evidence type="ECO:0000313" key="1">
    <source>
        <dbReference type="EMBL" id="MBD2862350.1"/>
    </source>
</evidence>
<accession>A0A927C6Z0</accession>
<organism evidence="1 2">
    <name type="scientific">Paenibacillus oceani</name>
    <dbReference type="NCBI Taxonomy" id="2772510"/>
    <lineage>
        <taxon>Bacteria</taxon>
        <taxon>Bacillati</taxon>
        <taxon>Bacillota</taxon>
        <taxon>Bacilli</taxon>
        <taxon>Bacillales</taxon>
        <taxon>Paenibacillaceae</taxon>
        <taxon>Paenibacillus</taxon>
    </lineage>
</organism>
<protein>
    <recommendedName>
        <fullName evidence="3">Amidase</fullName>
    </recommendedName>
</protein>
<evidence type="ECO:0000313" key="2">
    <source>
        <dbReference type="Proteomes" id="UP000639396"/>
    </source>
</evidence>
<reference evidence="1" key="1">
    <citation type="submission" date="2020-09" db="EMBL/GenBank/DDBJ databases">
        <title>A novel bacterium of genus Paenibacillus, isolated from South China Sea.</title>
        <authorList>
            <person name="Huang H."/>
            <person name="Mo K."/>
            <person name="Hu Y."/>
        </authorList>
    </citation>
    <scope>NUCLEOTIDE SEQUENCE</scope>
    <source>
        <strain evidence="1">IB182363</strain>
    </source>
</reference>
<name>A0A927C6Z0_9BACL</name>
<evidence type="ECO:0008006" key="3">
    <source>
        <dbReference type="Google" id="ProtNLM"/>
    </source>
</evidence>
<dbReference type="Proteomes" id="UP000639396">
    <property type="component" value="Unassembled WGS sequence"/>
</dbReference>
<gene>
    <name evidence="1" type="ORF">IDH45_10175</name>
</gene>
<comment type="caution">
    <text evidence="1">The sequence shown here is derived from an EMBL/GenBank/DDBJ whole genome shotgun (WGS) entry which is preliminary data.</text>
</comment>
<keyword evidence="2" id="KW-1185">Reference proteome</keyword>
<sequence length="305" mass="34208">MAWAKNIYCNHRSWPKIMIVTLVLLSGTFIAAWATLAAPLPSGKPKATWLWDTSLINTATGRNQIIKFAKNQQISRIYLQVNPDVTKNAYRYMIKTAAGNGIEVYALDGAPNWALPENRGQITSLIGWVKTYNATVTMNERFAGIQLDIEPYLLPEWSTDQTGVAQKWLDALRYFHDETKKAPALSTSAALPFWLDSVSLSSGVILGEALIAKLDEVALMSYRNQGDAVVNLVTEELAWGDKYGKKVWLSLETNAIPETPYITFYDKGKIEMDLQMSRIDELVKAHQSYAGIAVHDYTGWRDLKN</sequence>
<proteinExistence type="predicted"/>
<dbReference type="EMBL" id="JACXJA010000010">
    <property type="protein sequence ID" value="MBD2862350.1"/>
    <property type="molecule type" value="Genomic_DNA"/>
</dbReference>
<dbReference type="AlphaFoldDB" id="A0A927C6Z0"/>